<feature type="transmembrane region" description="Helical" evidence="1">
    <location>
        <begin position="53"/>
        <end position="72"/>
    </location>
</feature>
<dbReference type="SMART" id="SM00471">
    <property type="entry name" value="HDc"/>
    <property type="match status" value="1"/>
</dbReference>
<dbReference type="Proteomes" id="UP000001558">
    <property type="component" value="Chromosome"/>
</dbReference>
<organism evidence="3 4">
    <name type="scientific">Shewanella loihica (strain ATCC BAA-1088 / PV-4)</name>
    <dbReference type="NCBI Taxonomy" id="323850"/>
    <lineage>
        <taxon>Bacteria</taxon>
        <taxon>Pseudomonadati</taxon>
        <taxon>Pseudomonadota</taxon>
        <taxon>Gammaproteobacteria</taxon>
        <taxon>Alteromonadales</taxon>
        <taxon>Shewanellaceae</taxon>
        <taxon>Shewanella</taxon>
    </lineage>
</organism>
<sequence length="428" mass="47426">MDAPNFSQTAAHELHDTLPIWRELIFKRLFGLLAILCVPVYITSVYLCIQMGLVGMAAFDTLAYLLLLYILLARGLRQTLRYCIGCLMFFAIGVAFLITIGPTGAGFFWLFIFPPLTSILIGKRASLCAQLLNAAALLVIGLVYHTQGFQWPETQGYSSFIWFVVAINFIVTNAIVTQSAAFLLGKLTQSLRSTIASRRATVMGLAKLAEYRDNETGAHLIRMQHYAKMLATQRQTDIDAPAELTDDFIQEITLSSILHDIGKVGIADAILLKPGRLTEEEFEQIKAHPVIGAQVLASLLSYAPECPYIKMGRDIAGGHHEWWDGSGYPAGLQGEAIPLSARIVALVDVYDALTSPRCYKRPFSHQEALELIHQDKGTHFDPKLVESFIAINHRFELLSKASLFERPSKQPLRGQVAVASESELETSQ</sequence>
<keyword evidence="3" id="KW-0378">Hydrolase</keyword>
<dbReference type="STRING" id="323850.Shew_1882"/>
<name>A3QE50_SHELP</name>
<feature type="transmembrane region" description="Helical" evidence="1">
    <location>
        <begin position="79"/>
        <end position="100"/>
    </location>
</feature>
<dbReference type="InterPro" id="IPR003607">
    <property type="entry name" value="HD/PDEase_dom"/>
</dbReference>
<evidence type="ECO:0000313" key="3">
    <source>
        <dbReference type="EMBL" id="ABO23748.1"/>
    </source>
</evidence>
<evidence type="ECO:0000259" key="2">
    <source>
        <dbReference type="PROSITE" id="PS51832"/>
    </source>
</evidence>
<dbReference type="Pfam" id="PF13487">
    <property type="entry name" value="HD_5"/>
    <property type="match status" value="1"/>
</dbReference>
<feature type="transmembrane region" description="Helical" evidence="1">
    <location>
        <begin position="29"/>
        <end position="47"/>
    </location>
</feature>
<dbReference type="RefSeq" id="WP_011865680.1">
    <property type="nucleotide sequence ID" value="NC_009092.1"/>
</dbReference>
<dbReference type="PANTHER" id="PTHR45228:SF5">
    <property type="entry name" value="CYCLIC DI-GMP PHOSPHODIESTERASE VC_1348-RELATED"/>
    <property type="match status" value="1"/>
</dbReference>
<dbReference type="TCDB" id="8.A.85.3.2">
    <property type="family name" value="the guanylate cyclase (gc) family"/>
</dbReference>
<keyword evidence="1" id="KW-0472">Membrane</keyword>
<dbReference type="HOGENOM" id="CLU_000445_92_0_6"/>
<dbReference type="SUPFAM" id="SSF109604">
    <property type="entry name" value="HD-domain/PDEase-like"/>
    <property type="match status" value="1"/>
</dbReference>
<evidence type="ECO:0000256" key="1">
    <source>
        <dbReference type="SAM" id="Phobius"/>
    </source>
</evidence>
<dbReference type="CDD" id="cd00077">
    <property type="entry name" value="HDc"/>
    <property type="match status" value="1"/>
</dbReference>
<dbReference type="PROSITE" id="PS51832">
    <property type="entry name" value="HD_GYP"/>
    <property type="match status" value="1"/>
</dbReference>
<gene>
    <name evidence="3" type="ordered locus">Shew_1882</name>
</gene>
<feature type="transmembrane region" description="Helical" evidence="1">
    <location>
        <begin position="129"/>
        <end position="147"/>
    </location>
</feature>
<reference evidence="3 4" key="1">
    <citation type="submission" date="2007-03" db="EMBL/GenBank/DDBJ databases">
        <title>Complete sequence of Shewanella loihica PV-4.</title>
        <authorList>
            <consortium name="US DOE Joint Genome Institute"/>
            <person name="Copeland A."/>
            <person name="Lucas S."/>
            <person name="Lapidus A."/>
            <person name="Barry K."/>
            <person name="Detter J.C."/>
            <person name="Glavina del Rio T."/>
            <person name="Hammon N."/>
            <person name="Israni S."/>
            <person name="Dalin E."/>
            <person name="Tice H."/>
            <person name="Pitluck S."/>
            <person name="Chain P."/>
            <person name="Malfatti S."/>
            <person name="Shin M."/>
            <person name="Vergez L."/>
            <person name="Schmutz J."/>
            <person name="Larimer F."/>
            <person name="Land M."/>
            <person name="Hauser L."/>
            <person name="Kyrpides N."/>
            <person name="Mikhailova N."/>
            <person name="Romine M.F."/>
            <person name="Serres G."/>
            <person name="Fredrickson J."/>
            <person name="Tiedje J."/>
            <person name="Richardson P."/>
        </authorList>
    </citation>
    <scope>NUCLEOTIDE SEQUENCE [LARGE SCALE GENOMIC DNA]</scope>
    <source>
        <strain evidence="4">ATCC BAA-1088 / PV-4</strain>
    </source>
</reference>
<dbReference type="InterPro" id="IPR037522">
    <property type="entry name" value="HD_GYP_dom"/>
</dbReference>
<evidence type="ECO:0000313" key="4">
    <source>
        <dbReference type="Proteomes" id="UP000001558"/>
    </source>
</evidence>
<dbReference type="PANTHER" id="PTHR45228">
    <property type="entry name" value="CYCLIC DI-GMP PHOSPHODIESTERASE TM_0186-RELATED"/>
    <property type="match status" value="1"/>
</dbReference>
<keyword evidence="1" id="KW-0812">Transmembrane</keyword>
<protein>
    <submittedName>
        <fullName evidence="3">Metal dependent phosphohydrolase</fullName>
    </submittedName>
</protein>
<keyword evidence="4" id="KW-1185">Reference proteome</keyword>
<dbReference type="OrthoDB" id="6210373at2"/>
<dbReference type="EMBL" id="CP000606">
    <property type="protein sequence ID" value="ABO23748.1"/>
    <property type="molecule type" value="Genomic_DNA"/>
</dbReference>
<feature type="transmembrane region" description="Helical" evidence="1">
    <location>
        <begin position="159"/>
        <end position="184"/>
    </location>
</feature>
<keyword evidence="1" id="KW-1133">Transmembrane helix</keyword>
<accession>A3QE50</accession>
<dbReference type="GO" id="GO:0008081">
    <property type="term" value="F:phosphoric diester hydrolase activity"/>
    <property type="evidence" value="ECO:0007669"/>
    <property type="project" value="UniProtKB-ARBA"/>
</dbReference>
<feature type="domain" description="HD-GYP" evidence="2">
    <location>
        <begin position="194"/>
        <end position="404"/>
    </location>
</feature>
<proteinExistence type="predicted"/>
<dbReference type="InterPro" id="IPR048437">
    <property type="entry name" value="MASE11"/>
</dbReference>
<dbReference type="InterPro" id="IPR052020">
    <property type="entry name" value="Cyclic_di-GMP/3'3'-cGAMP_PDE"/>
</dbReference>
<dbReference type="Pfam" id="PF20969">
    <property type="entry name" value="MASE11"/>
    <property type="match status" value="1"/>
</dbReference>
<dbReference type="AlphaFoldDB" id="A3QE50"/>
<dbReference type="KEGG" id="slo:Shew_1882"/>
<dbReference type="eggNOG" id="COG3437">
    <property type="taxonomic scope" value="Bacteria"/>
</dbReference>
<dbReference type="Gene3D" id="1.10.3210.10">
    <property type="entry name" value="Hypothetical protein af1432"/>
    <property type="match status" value="1"/>
</dbReference>